<keyword evidence="2" id="KW-0813">Transport</keyword>
<keyword evidence="5 7" id="KW-1133">Transmembrane helix</keyword>
<proteinExistence type="predicted"/>
<keyword evidence="4 7" id="KW-0812">Transmembrane</keyword>
<keyword evidence="3" id="KW-1003">Cell membrane</keyword>
<evidence type="ECO:0000256" key="1">
    <source>
        <dbReference type="ARBA" id="ARBA00004651"/>
    </source>
</evidence>
<dbReference type="PANTHER" id="PTHR23513:SF9">
    <property type="entry name" value="ENTEROBACTIN EXPORTER ENTS"/>
    <property type="match status" value="1"/>
</dbReference>
<reference evidence="8" key="1">
    <citation type="submission" date="2018-05" db="EMBL/GenBank/DDBJ databases">
        <authorList>
            <person name="Lanie J.A."/>
            <person name="Ng W.-L."/>
            <person name="Kazmierczak K.M."/>
            <person name="Andrzejewski T.M."/>
            <person name="Davidsen T.M."/>
            <person name="Wayne K.J."/>
            <person name="Tettelin H."/>
            <person name="Glass J.I."/>
            <person name="Rusch D."/>
            <person name="Podicherti R."/>
            <person name="Tsui H.-C.T."/>
            <person name="Winkler M.E."/>
        </authorList>
    </citation>
    <scope>NUCLEOTIDE SEQUENCE</scope>
</reference>
<evidence type="ECO:0000256" key="6">
    <source>
        <dbReference type="ARBA" id="ARBA00023136"/>
    </source>
</evidence>
<evidence type="ECO:0008006" key="9">
    <source>
        <dbReference type="Google" id="ProtNLM"/>
    </source>
</evidence>
<accession>A0A382DI00</accession>
<name>A0A382DI00_9ZZZZ</name>
<gene>
    <name evidence="8" type="ORF">METZ01_LOCUS190546</name>
</gene>
<evidence type="ECO:0000256" key="5">
    <source>
        <dbReference type="ARBA" id="ARBA00022989"/>
    </source>
</evidence>
<feature type="transmembrane region" description="Helical" evidence="7">
    <location>
        <begin position="201"/>
        <end position="220"/>
    </location>
</feature>
<dbReference type="GO" id="GO:0005886">
    <property type="term" value="C:plasma membrane"/>
    <property type="evidence" value="ECO:0007669"/>
    <property type="project" value="UniProtKB-SubCell"/>
</dbReference>
<organism evidence="8">
    <name type="scientific">marine metagenome</name>
    <dbReference type="NCBI Taxonomy" id="408172"/>
    <lineage>
        <taxon>unclassified sequences</taxon>
        <taxon>metagenomes</taxon>
        <taxon>ecological metagenomes</taxon>
    </lineage>
</organism>
<keyword evidence="6 7" id="KW-0472">Membrane</keyword>
<evidence type="ECO:0000256" key="4">
    <source>
        <dbReference type="ARBA" id="ARBA00022692"/>
    </source>
</evidence>
<evidence type="ECO:0000256" key="7">
    <source>
        <dbReference type="SAM" id="Phobius"/>
    </source>
</evidence>
<evidence type="ECO:0000313" key="8">
    <source>
        <dbReference type="EMBL" id="SVB37692.1"/>
    </source>
</evidence>
<feature type="transmembrane region" description="Helical" evidence="7">
    <location>
        <begin position="112"/>
        <end position="145"/>
    </location>
</feature>
<dbReference type="CDD" id="cd06173">
    <property type="entry name" value="MFS_MefA_like"/>
    <property type="match status" value="1"/>
</dbReference>
<comment type="subcellular location">
    <subcellularLocation>
        <location evidence="1">Cell membrane</location>
        <topology evidence="1">Multi-pass membrane protein</topology>
    </subcellularLocation>
</comment>
<dbReference type="InterPro" id="IPR010290">
    <property type="entry name" value="TM_effector"/>
</dbReference>
<dbReference type="PANTHER" id="PTHR23513">
    <property type="entry name" value="INTEGRAL MEMBRANE EFFLUX PROTEIN-RELATED"/>
    <property type="match status" value="1"/>
</dbReference>
<feature type="transmembrane region" description="Helical" evidence="7">
    <location>
        <begin position="49"/>
        <end position="70"/>
    </location>
</feature>
<dbReference type="InterPro" id="IPR036259">
    <property type="entry name" value="MFS_trans_sf"/>
</dbReference>
<dbReference type="Gene3D" id="1.20.1250.20">
    <property type="entry name" value="MFS general substrate transporter like domains"/>
    <property type="match status" value="1"/>
</dbReference>
<feature type="non-terminal residue" evidence="8">
    <location>
        <position position="1"/>
    </location>
</feature>
<dbReference type="Pfam" id="PF05977">
    <property type="entry name" value="MFS_3"/>
    <property type="match status" value="1"/>
</dbReference>
<feature type="transmembrane region" description="Helical" evidence="7">
    <location>
        <begin position="82"/>
        <end position="100"/>
    </location>
</feature>
<dbReference type="SUPFAM" id="SSF103473">
    <property type="entry name" value="MFS general substrate transporter"/>
    <property type="match status" value="1"/>
</dbReference>
<dbReference type="EMBL" id="UINC01039343">
    <property type="protein sequence ID" value="SVB37692.1"/>
    <property type="molecule type" value="Genomic_DNA"/>
</dbReference>
<dbReference type="AlphaFoldDB" id="A0A382DI00"/>
<evidence type="ECO:0000256" key="2">
    <source>
        <dbReference type="ARBA" id="ARBA00022448"/>
    </source>
</evidence>
<sequence>ATAMAGTSVVLPLLINIDGRAENPASDKSRIKNIINGLKYVKSHPILPGLYLLDIGVTIVSFYRQLFPIFADQLFKGGRATVSALIFANSAGGLTGSFIVMFTRGYKAKGMLVLWATLLYGILLIAFGASTVLWTGMLVIVALGATDAVGMTSRQTLVQLTTPDHMRGRASAAHSLAAMSANGLGQAEVGFMSDLIGADRTMFLGGAVSIIVVFLIWWLVKGVRQYRFEEVPSETAGDFGKINPEDYKQSDLRSHK</sequence>
<evidence type="ECO:0000256" key="3">
    <source>
        <dbReference type="ARBA" id="ARBA00022475"/>
    </source>
</evidence>
<protein>
    <recommendedName>
        <fullName evidence="9">Major facilitator superfamily (MFS) profile domain-containing protein</fullName>
    </recommendedName>
</protein>